<dbReference type="CDD" id="cd13665">
    <property type="entry name" value="PBP2_TRAP_Dctp3_4"/>
    <property type="match status" value="1"/>
</dbReference>
<evidence type="ECO:0000313" key="4">
    <source>
        <dbReference type="Proteomes" id="UP000244930"/>
    </source>
</evidence>
<dbReference type="AlphaFoldDB" id="A0A2U8GVD9"/>
<dbReference type="InterPro" id="IPR038404">
    <property type="entry name" value="TRAP_DctP_sf"/>
</dbReference>
<dbReference type="Pfam" id="PF03480">
    <property type="entry name" value="DctP"/>
    <property type="match status" value="1"/>
</dbReference>
<proteinExistence type="predicted"/>
<dbReference type="Proteomes" id="UP000244930">
    <property type="component" value="Chromosome"/>
</dbReference>
<organism evidence="3 4">
    <name type="scientific">Parazoarcus communis</name>
    <dbReference type="NCBI Taxonomy" id="41977"/>
    <lineage>
        <taxon>Bacteria</taxon>
        <taxon>Pseudomonadati</taxon>
        <taxon>Pseudomonadota</taxon>
        <taxon>Betaproteobacteria</taxon>
        <taxon>Rhodocyclales</taxon>
        <taxon>Zoogloeaceae</taxon>
        <taxon>Parazoarcus</taxon>
    </lineage>
</organism>
<dbReference type="PANTHER" id="PTHR33376">
    <property type="match status" value="1"/>
</dbReference>
<accession>A0A2U8GVD9</accession>
<keyword evidence="1 2" id="KW-0732">Signal</keyword>
<dbReference type="EMBL" id="CP022187">
    <property type="protein sequence ID" value="AWI77541.1"/>
    <property type="molecule type" value="Genomic_DNA"/>
</dbReference>
<dbReference type="Gene3D" id="3.40.190.170">
    <property type="entry name" value="Bacterial extracellular solute-binding protein, family 7"/>
    <property type="match status" value="1"/>
</dbReference>
<dbReference type="NCBIfam" id="NF037995">
    <property type="entry name" value="TRAP_S1"/>
    <property type="match status" value="1"/>
</dbReference>
<evidence type="ECO:0000256" key="2">
    <source>
        <dbReference type="SAM" id="SignalP"/>
    </source>
</evidence>
<evidence type="ECO:0000256" key="1">
    <source>
        <dbReference type="ARBA" id="ARBA00022729"/>
    </source>
</evidence>
<dbReference type="RefSeq" id="WP_108951239.1">
    <property type="nucleotide sequence ID" value="NZ_CP022187.1"/>
</dbReference>
<feature type="chain" id="PRO_5016009014" evidence="2">
    <location>
        <begin position="25"/>
        <end position="343"/>
    </location>
</feature>
<dbReference type="PANTHER" id="PTHR33376:SF15">
    <property type="entry name" value="BLL6794 PROTEIN"/>
    <property type="match status" value="1"/>
</dbReference>
<reference evidence="3 4" key="1">
    <citation type="submission" date="2017-06" db="EMBL/GenBank/DDBJ databases">
        <title>Azoarcus.</title>
        <authorList>
            <person name="Woo J.-H."/>
            <person name="Kim H.-S."/>
        </authorList>
    </citation>
    <scope>NUCLEOTIDE SEQUENCE [LARGE SCALE GENOMIC DNA]</scope>
    <source>
        <strain evidence="3 4">TSPY31</strain>
    </source>
</reference>
<gene>
    <name evidence="3" type="ORF">CEW83_06370</name>
</gene>
<keyword evidence="4" id="KW-1185">Reference proteome</keyword>
<dbReference type="GO" id="GO:0055085">
    <property type="term" value="P:transmembrane transport"/>
    <property type="evidence" value="ECO:0007669"/>
    <property type="project" value="InterPro"/>
</dbReference>
<name>A0A2U8GVD9_9RHOO</name>
<protein>
    <submittedName>
        <fullName evidence="3">C4-dicarboxylate ABC transporter</fullName>
    </submittedName>
</protein>
<dbReference type="KEGG" id="acom:CEW83_06370"/>
<feature type="signal peptide" evidence="2">
    <location>
        <begin position="1"/>
        <end position="24"/>
    </location>
</feature>
<dbReference type="InterPro" id="IPR018389">
    <property type="entry name" value="DctP_fam"/>
</dbReference>
<sequence length="343" mass="37646">MKTRHFVNAALGAALALGATLAGAQEITLKVAHFWPSAALSQQKVLLPWCEKIAKESANRLKCQIYPSMQLGGTPPQLIQQATDGVADIVWTLPGYTAGRFPSVEAFELPFMSRSAESTSRALWEYVETYGKKDFARVKPLAFHVHDNGYVHGNRQISTMADFNGLKMRAPTRLTNKMLAAFGAAPVAMPLPAVTESMSKGVIDGYVLPWEVIPTMKLQELTKYHTETDPAEPALYTAVFVIAMNKAKYDSLPADLKKVIDNNAGADFSAQIGRVWDESAPAARQQAVDHGNVFNTIPASELASWRKEGDKLAAEWVEEMNGKGYPGQAMLDSAKRLIEKHKR</sequence>
<evidence type="ECO:0000313" key="3">
    <source>
        <dbReference type="EMBL" id="AWI77541.1"/>
    </source>
</evidence>